<dbReference type="UniPathway" id="UPA00557">
    <property type="reaction ID" value="UER00614"/>
</dbReference>
<keyword evidence="11 18" id="KW-1133">Transmembrane helix</keyword>
<evidence type="ECO:0000256" key="10">
    <source>
        <dbReference type="ARBA" id="ARBA00022695"/>
    </source>
</evidence>
<dbReference type="PANTHER" id="PTHR13773:SF8">
    <property type="entry name" value="PHOSPHATIDATE CYTIDYLYLTRANSFERASE, PHOTORECEPTOR-SPECIFIC"/>
    <property type="match status" value="1"/>
</dbReference>
<name>A0A8J6HJZ7_TENMO</name>
<keyword evidence="14" id="KW-0594">Phospholipid biosynthesis</keyword>
<evidence type="ECO:0000256" key="11">
    <source>
        <dbReference type="ARBA" id="ARBA00022989"/>
    </source>
</evidence>
<proteinExistence type="inferred from homology"/>
<evidence type="ECO:0000256" key="2">
    <source>
        <dbReference type="ARBA" id="ARBA00004141"/>
    </source>
</evidence>
<organism evidence="19 20">
    <name type="scientific">Tenebrio molitor</name>
    <name type="common">Yellow mealworm beetle</name>
    <dbReference type="NCBI Taxonomy" id="7067"/>
    <lineage>
        <taxon>Eukaryota</taxon>
        <taxon>Metazoa</taxon>
        <taxon>Ecdysozoa</taxon>
        <taxon>Arthropoda</taxon>
        <taxon>Hexapoda</taxon>
        <taxon>Insecta</taxon>
        <taxon>Pterygota</taxon>
        <taxon>Neoptera</taxon>
        <taxon>Endopterygota</taxon>
        <taxon>Coleoptera</taxon>
        <taxon>Polyphaga</taxon>
        <taxon>Cucujiformia</taxon>
        <taxon>Tenebrionidae</taxon>
        <taxon>Tenebrio</taxon>
    </lineage>
</organism>
<evidence type="ECO:0000256" key="3">
    <source>
        <dbReference type="ARBA" id="ARBA00005119"/>
    </source>
</evidence>
<keyword evidence="15" id="KW-1208">Phospholipid metabolism</keyword>
<gene>
    <name evidence="19" type="ORF">GEV33_007319</name>
</gene>
<evidence type="ECO:0000313" key="19">
    <source>
        <dbReference type="EMBL" id="KAH0815471.1"/>
    </source>
</evidence>
<sequence>MRFARSGGENAESAENRRTKAQLAVRRDLIGSSSGPPRQRPSPRPAAACSPYAEVIGGLVRFLAIYGLHAAPHHAATLPTCLSNLEKLTAVTKNANNDQDITSLFKSQPQLVKSVSNLQKMKSTSREETASTRLTAFQKFSNVAKRVTFGLLMISGFIVIILMGPLMLMLLALAIQVLCFSEILRIGYNSNKIPSSLPYFKRLSWYFLMVANYFFSVETLAPHFQDFHKKFFYLRILIDYHRFISFCIYFGVIVLFVLSLVRKYDLQQFKILAWTHTLLIIIVLQSYMIIDNIFDGLIWVILPSSLVILNDIFAYVFGRLWGRTPLIKLSPKKTWEGFIGGVVGTLISGFILSNVMCGLKYFVCPVGGGLRIDTECTLSYLFTPTTYSNGFFSIEFYPFTYHFLAMALFASIIAPFGGFCASGFKRAFKIKDFGDVIPGHGGIMDRFDCQFLMATFVNVYIFTFVRNPSVDLIFDKILYLDESSQVQFYHMLKDSLQARSLQKRINQVDVSLAATCWEVVGGRLRLGLYARLSPKIKVQLIIIDKSSPGLREVSKVHRCESNNNLSNTTRNRQQLTNFQEDRILHLQSDDQECLPVC</sequence>
<evidence type="ECO:0000256" key="4">
    <source>
        <dbReference type="ARBA" id="ARBA00005189"/>
    </source>
</evidence>
<evidence type="ECO:0000256" key="12">
    <source>
        <dbReference type="ARBA" id="ARBA00023098"/>
    </source>
</evidence>
<feature type="transmembrane region" description="Helical" evidence="18">
    <location>
        <begin position="273"/>
        <end position="290"/>
    </location>
</feature>
<evidence type="ECO:0000256" key="1">
    <source>
        <dbReference type="ARBA" id="ARBA00001698"/>
    </source>
</evidence>
<dbReference type="PANTHER" id="PTHR13773">
    <property type="entry name" value="PHOSPHATIDATE CYTIDYLYLTRANSFERASE"/>
    <property type="match status" value="1"/>
</dbReference>
<dbReference type="EC" id="2.7.7.41" evidence="6 16"/>
<keyword evidence="7" id="KW-0444">Lipid biosynthesis</keyword>
<comment type="pathway">
    <text evidence="3 16">Phospholipid metabolism; CDP-diacylglycerol biosynthesis; CDP-diacylglycerol from sn-glycerol 3-phosphate: step 3/3.</text>
</comment>
<feature type="region of interest" description="Disordered" evidence="17">
    <location>
        <begin position="1"/>
        <end position="47"/>
    </location>
</feature>
<dbReference type="InterPro" id="IPR016720">
    <property type="entry name" value="PC_Trfase_euk"/>
</dbReference>
<evidence type="ECO:0000256" key="16">
    <source>
        <dbReference type="RuleBase" id="RU003938"/>
    </source>
</evidence>
<evidence type="ECO:0000256" key="18">
    <source>
        <dbReference type="SAM" id="Phobius"/>
    </source>
</evidence>
<feature type="transmembrane region" description="Helical" evidence="18">
    <location>
        <begin position="338"/>
        <end position="363"/>
    </location>
</feature>
<evidence type="ECO:0000256" key="14">
    <source>
        <dbReference type="ARBA" id="ARBA00023209"/>
    </source>
</evidence>
<evidence type="ECO:0000256" key="9">
    <source>
        <dbReference type="ARBA" id="ARBA00022692"/>
    </source>
</evidence>
<dbReference type="AlphaFoldDB" id="A0A8J6HJZ7"/>
<feature type="transmembrane region" description="Helical" evidence="18">
    <location>
        <begin position="399"/>
        <end position="421"/>
    </location>
</feature>
<evidence type="ECO:0000256" key="6">
    <source>
        <dbReference type="ARBA" id="ARBA00012487"/>
    </source>
</evidence>
<keyword evidence="9 16" id="KW-0812">Transmembrane</keyword>
<dbReference type="EMBL" id="JABDTM020023052">
    <property type="protein sequence ID" value="KAH0815471.1"/>
    <property type="molecule type" value="Genomic_DNA"/>
</dbReference>
<keyword evidence="12" id="KW-0443">Lipid metabolism</keyword>
<evidence type="ECO:0000256" key="13">
    <source>
        <dbReference type="ARBA" id="ARBA00023136"/>
    </source>
</evidence>
<dbReference type="GO" id="GO:0005789">
    <property type="term" value="C:endoplasmic reticulum membrane"/>
    <property type="evidence" value="ECO:0007669"/>
    <property type="project" value="TreeGrafter"/>
</dbReference>
<feature type="transmembrane region" description="Helical" evidence="18">
    <location>
        <begin position="167"/>
        <end position="184"/>
    </location>
</feature>
<keyword evidence="10 16" id="KW-0548">Nucleotidyltransferase</keyword>
<evidence type="ECO:0000256" key="15">
    <source>
        <dbReference type="ARBA" id="ARBA00023264"/>
    </source>
</evidence>
<dbReference type="InterPro" id="IPR000374">
    <property type="entry name" value="PC_trans"/>
</dbReference>
<dbReference type="Pfam" id="PF01148">
    <property type="entry name" value="CTP_transf_1"/>
    <property type="match status" value="1"/>
</dbReference>
<dbReference type="Proteomes" id="UP000719412">
    <property type="component" value="Unassembled WGS sequence"/>
</dbReference>
<evidence type="ECO:0000256" key="8">
    <source>
        <dbReference type="ARBA" id="ARBA00022679"/>
    </source>
</evidence>
<comment type="caution">
    <text evidence="19">The sequence shown here is derived from an EMBL/GenBank/DDBJ whole genome shotgun (WGS) entry which is preliminary data.</text>
</comment>
<comment type="similarity">
    <text evidence="5 16">Belongs to the CDS family.</text>
</comment>
<evidence type="ECO:0000256" key="7">
    <source>
        <dbReference type="ARBA" id="ARBA00022516"/>
    </source>
</evidence>
<evidence type="ECO:0000256" key="5">
    <source>
        <dbReference type="ARBA" id="ARBA00010185"/>
    </source>
</evidence>
<keyword evidence="13 18" id="KW-0472">Membrane</keyword>
<comment type="subcellular location">
    <subcellularLocation>
        <location evidence="2">Membrane</location>
        <topology evidence="2">Multi-pass membrane protein</topology>
    </subcellularLocation>
</comment>
<reference evidence="19" key="2">
    <citation type="submission" date="2021-08" db="EMBL/GenBank/DDBJ databases">
        <authorList>
            <person name="Eriksson T."/>
        </authorList>
    </citation>
    <scope>NUCLEOTIDE SEQUENCE</scope>
    <source>
        <strain evidence="19">Stoneville</strain>
        <tissue evidence="19">Whole head</tissue>
    </source>
</reference>
<dbReference type="GO" id="GO:0016024">
    <property type="term" value="P:CDP-diacylglycerol biosynthetic process"/>
    <property type="evidence" value="ECO:0007669"/>
    <property type="project" value="UniProtKB-UniPathway"/>
</dbReference>
<keyword evidence="8 16" id="KW-0808">Transferase</keyword>
<feature type="transmembrane region" description="Helical" evidence="18">
    <location>
        <begin position="243"/>
        <end position="261"/>
    </location>
</feature>
<keyword evidence="20" id="KW-1185">Reference proteome</keyword>
<evidence type="ECO:0000256" key="17">
    <source>
        <dbReference type="SAM" id="MobiDB-lite"/>
    </source>
</evidence>
<protein>
    <recommendedName>
        <fullName evidence="6 16">Phosphatidate cytidylyltransferase</fullName>
        <ecNumber evidence="6 16">2.7.7.41</ecNumber>
    </recommendedName>
</protein>
<feature type="transmembrane region" description="Helical" evidence="18">
    <location>
        <begin position="205"/>
        <end position="223"/>
    </location>
</feature>
<dbReference type="GO" id="GO:0004605">
    <property type="term" value="F:phosphatidate cytidylyltransferase activity"/>
    <property type="evidence" value="ECO:0007669"/>
    <property type="project" value="UniProtKB-EC"/>
</dbReference>
<comment type="pathway">
    <text evidence="4">Lipid metabolism.</text>
</comment>
<feature type="transmembrane region" description="Helical" evidence="18">
    <location>
        <begin position="296"/>
        <end position="317"/>
    </location>
</feature>
<dbReference type="PROSITE" id="PS01315">
    <property type="entry name" value="CDS"/>
    <property type="match status" value="1"/>
</dbReference>
<reference evidence="19" key="1">
    <citation type="journal article" date="2020" name="J Insects Food Feed">
        <title>The yellow mealworm (Tenebrio molitor) genome: a resource for the emerging insects as food and feed industry.</title>
        <authorList>
            <person name="Eriksson T."/>
            <person name="Andere A."/>
            <person name="Kelstrup H."/>
            <person name="Emery V."/>
            <person name="Picard C."/>
        </authorList>
    </citation>
    <scope>NUCLEOTIDE SEQUENCE</scope>
    <source>
        <strain evidence="19">Stoneville</strain>
        <tissue evidence="19">Whole head</tissue>
    </source>
</reference>
<accession>A0A8J6HJZ7</accession>
<comment type="catalytic activity">
    <reaction evidence="1 16">
        <text>a 1,2-diacyl-sn-glycero-3-phosphate + CTP + H(+) = a CDP-1,2-diacyl-sn-glycerol + diphosphate</text>
        <dbReference type="Rhea" id="RHEA:16229"/>
        <dbReference type="ChEBI" id="CHEBI:15378"/>
        <dbReference type="ChEBI" id="CHEBI:33019"/>
        <dbReference type="ChEBI" id="CHEBI:37563"/>
        <dbReference type="ChEBI" id="CHEBI:58332"/>
        <dbReference type="ChEBI" id="CHEBI:58608"/>
        <dbReference type="EC" id="2.7.7.41"/>
    </reaction>
</comment>
<evidence type="ECO:0000313" key="20">
    <source>
        <dbReference type="Proteomes" id="UP000719412"/>
    </source>
</evidence>